<comment type="caution">
    <text evidence="1">The sequence shown here is derived from an EMBL/GenBank/DDBJ whole genome shotgun (WGS) entry which is preliminary data.</text>
</comment>
<evidence type="ECO:0000313" key="1">
    <source>
        <dbReference type="EMBL" id="KAG8662027.1"/>
    </source>
</evidence>
<protein>
    <submittedName>
        <fullName evidence="1">Uncharacterized protein</fullName>
    </submittedName>
</protein>
<dbReference type="EMBL" id="CM004387">
    <property type="protein sequence ID" value="KAG8662027.1"/>
    <property type="molecule type" value="Genomic_DNA"/>
</dbReference>
<keyword evidence="2" id="KW-1185">Reference proteome</keyword>
<dbReference type="Proteomes" id="UP000091857">
    <property type="component" value="Chromosome 1"/>
</dbReference>
<name>A0ACB7IAC7_MANES</name>
<sequence length="266" mass="28408">MIEFEQLRQTEEMSVEEFTDRFLELLPFAGQGLDTDLKKSRRYVMKLHSRYSSLVQSAERESFHAIVDMARRMEASAIVQGTVKQYVAQSSGSKIPGTSDVDLSPLSEAVTKSKKGGRGLRRSKKSKFWEQIKSSLGLGDGSSSGSGNSRCTRCGRQHKGVCLIGTTACFRCGQEGHMARECPTATLVARSQQTVSGSVAHPVAPSMFQDSGRGGDRGTAPSSAGSRGEGPSAPARIFAMTQQEANTSNPMGSGNLTLVCSGVSVS</sequence>
<reference evidence="2" key="1">
    <citation type="journal article" date="2016" name="Nat. Biotechnol.">
        <title>Sequencing wild and cultivated cassava and related species reveals extensive interspecific hybridization and genetic diversity.</title>
        <authorList>
            <person name="Bredeson J.V."/>
            <person name="Lyons J.B."/>
            <person name="Prochnik S.E."/>
            <person name="Wu G.A."/>
            <person name="Ha C.M."/>
            <person name="Edsinger-Gonzales E."/>
            <person name="Grimwood J."/>
            <person name="Schmutz J."/>
            <person name="Rabbi I.Y."/>
            <person name="Egesi C."/>
            <person name="Nauluvula P."/>
            <person name="Lebot V."/>
            <person name="Ndunguru J."/>
            <person name="Mkamilo G."/>
            <person name="Bart R.S."/>
            <person name="Setter T.L."/>
            <person name="Gleadow R.M."/>
            <person name="Kulakow P."/>
            <person name="Ferguson M.E."/>
            <person name="Rounsley S."/>
            <person name="Rokhsar D.S."/>
        </authorList>
    </citation>
    <scope>NUCLEOTIDE SEQUENCE [LARGE SCALE GENOMIC DNA]</scope>
    <source>
        <strain evidence="2">cv. AM560-2</strain>
    </source>
</reference>
<organism evidence="1 2">
    <name type="scientific">Manihot esculenta</name>
    <name type="common">Cassava</name>
    <name type="synonym">Jatropha manihot</name>
    <dbReference type="NCBI Taxonomy" id="3983"/>
    <lineage>
        <taxon>Eukaryota</taxon>
        <taxon>Viridiplantae</taxon>
        <taxon>Streptophyta</taxon>
        <taxon>Embryophyta</taxon>
        <taxon>Tracheophyta</taxon>
        <taxon>Spermatophyta</taxon>
        <taxon>Magnoliopsida</taxon>
        <taxon>eudicotyledons</taxon>
        <taxon>Gunneridae</taxon>
        <taxon>Pentapetalae</taxon>
        <taxon>rosids</taxon>
        <taxon>fabids</taxon>
        <taxon>Malpighiales</taxon>
        <taxon>Euphorbiaceae</taxon>
        <taxon>Crotonoideae</taxon>
        <taxon>Manihoteae</taxon>
        <taxon>Manihot</taxon>
    </lineage>
</organism>
<gene>
    <name evidence="1" type="ORF">MANES_01G056850v8</name>
</gene>
<proteinExistence type="predicted"/>
<accession>A0ACB7IAC7</accession>
<evidence type="ECO:0000313" key="2">
    <source>
        <dbReference type="Proteomes" id="UP000091857"/>
    </source>
</evidence>